<gene>
    <name evidence="9" type="ORF">P5G59_20090</name>
</gene>
<sequence>MFVAWRDLRHARGRFLLIGAVVALITLLVGFLAGLAGGLAAQNVSAVLNLPGDRLVLQTSSGERPSFSESTLSPETVSAWRHADGVHEATAIGIAQGRASRATSGGTASGDATSVGVALFGMPDDAPASAVTDLAPRRDGEIGLSAGAAKDLGVGVGGHVSIAGTSYRVGTVGGDLWYSHTPVVALTPSAWAAADSRLGGSGEPTVLAVSGSPDWDAVASATGTVANPALLSLTALETFTSEIGSLGLMIALLFGVSALVVGAFFTVWTMQRSADIAVLKALGASTGALVRDALGQALVVLVVGIGVGMAAVVGLGLLAGGALPFLLSPLTTALPAAAMALLGLAGAAVALRTVTSADPLTALGSNR</sequence>
<keyword evidence="6 7" id="KW-0472">Membrane</keyword>
<accession>A0ABT8J491</accession>
<keyword evidence="5 7" id="KW-1133">Transmembrane helix</keyword>
<keyword evidence="2" id="KW-0813">Transport</keyword>
<evidence type="ECO:0000256" key="4">
    <source>
        <dbReference type="ARBA" id="ARBA00022692"/>
    </source>
</evidence>
<dbReference type="RefSeq" id="WP_301220843.1">
    <property type="nucleotide sequence ID" value="NZ_JAROCB010000007.1"/>
</dbReference>
<reference evidence="9" key="1">
    <citation type="submission" date="2023-03" db="EMBL/GenBank/DDBJ databases">
        <title>MT1 and MT2 Draft Genomes of Novel Species.</title>
        <authorList>
            <person name="Venkateswaran K."/>
        </authorList>
    </citation>
    <scope>NUCLEOTIDE SEQUENCE</scope>
    <source>
        <strain evidence="9">F6_8S_P_1A</strain>
    </source>
</reference>
<evidence type="ECO:0000256" key="7">
    <source>
        <dbReference type="SAM" id="Phobius"/>
    </source>
</evidence>
<dbReference type="PANTHER" id="PTHR43738:SF1">
    <property type="entry name" value="HEMIN TRANSPORT SYSTEM PERMEASE PROTEIN HRTB-RELATED"/>
    <property type="match status" value="1"/>
</dbReference>
<dbReference type="EMBL" id="JAROCB010000007">
    <property type="protein sequence ID" value="MDN4599461.1"/>
    <property type="molecule type" value="Genomic_DNA"/>
</dbReference>
<dbReference type="Proteomes" id="UP001174210">
    <property type="component" value="Unassembled WGS sequence"/>
</dbReference>
<dbReference type="InterPro" id="IPR051125">
    <property type="entry name" value="ABC-4/HrtB_transporter"/>
</dbReference>
<dbReference type="PANTHER" id="PTHR43738">
    <property type="entry name" value="ABC TRANSPORTER, MEMBRANE PROTEIN"/>
    <property type="match status" value="1"/>
</dbReference>
<comment type="caution">
    <text evidence="9">The sequence shown here is derived from an EMBL/GenBank/DDBJ whole genome shotgun (WGS) entry which is preliminary data.</text>
</comment>
<name>A0ABT8J491_9MICO</name>
<evidence type="ECO:0000313" key="10">
    <source>
        <dbReference type="Proteomes" id="UP001174210"/>
    </source>
</evidence>
<evidence type="ECO:0000256" key="5">
    <source>
        <dbReference type="ARBA" id="ARBA00022989"/>
    </source>
</evidence>
<evidence type="ECO:0000313" key="9">
    <source>
        <dbReference type="EMBL" id="MDN4599461.1"/>
    </source>
</evidence>
<feature type="domain" description="ABC3 transporter permease C-terminal" evidence="8">
    <location>
        <begin position="248"/>
        <end position="358"/>
    </location>
</feature>
<evidence type="ECO:0000256" key="6">
    <source>
        <dbReference type="ARBA" id="ARBA00023136"/>
    </source>
</evidence>
<comment type="subcellular location">
    <subcellularLocation>
        <location evidence="1">Cell membrane</location>
        <topology evidence="1">Multi-pass membrane protein</topology>
    </subcellularLocation>
</comment>
<evidence type="ECO:0000256" key="1">
    <source>
        <dbReference type="ARBA" id="ARBA00004651"/>
    </source>
</evidence>
<feature type="transmembrane region" description="Helical" evidence="7">
    <location>
        <begin position="333"/>
        <end position="351"/>
    </location>
</feature>
<protein>
    <submittedName>
        <fullName evidence="9">ABC transporter permease</fullName>
    </submittedName>
</protein>
<evidence type="ECO:0000256" key="2">
    <source>
        <dbReference type="ARBA" id="ARBA00022448"/>
    </source>
</evidence>
<evidence type="ECO:0000256" key="3">
    <source>
        <dbReference type="ARBA" id="ARBA00022475"/>
    </source>
</evidence>
<organism evidence="9 10">
    <name type="scientific">Leifsonia virtsii</name>
    <dbReference type="NCBI Taxonomy" id="3035915"/>
    <lineage>
        <taxon>Bacteria</taxon>
        <taxon>Bacillati</taxon>
        <taxon>Actinomycetota</taxon>
        <taxon>Actinomycetes</taxon>
        <taxon>Micrococcales</taxon>
        <taxon>Microbacteriaceae</taxon>
        <taxon>Leifsonia</taxon>
    </lineage>
</organism>
<keyword evidence="4 7" id="KW-0812">Transmembrane</keyword>
<dbReference type="Pfam" id="PF02687">
    <property type="entry name" value="FtsX"/>
    <property type="match status" value="1"/>
</dbReference>
<proteinExistence type="predicted"/>
<keyword evidence="3" id="KW-1003">Cell membrane</keyword>
<evidence type="ECO:0000259" key="8">
    <source>
        <dbReference type="Pfam" id="PF02687"/>
    </source>
</evidence>
<keyword evidence="10" id="KW-1185">Reference proteome</keyword>
<feature type="transmembrane region" description="Helical" evidence="7">
    <location>
        <begin position="298"/>
        <end position="327"/>
    </location>
</feature>
<feature type="transmembrane region" description="Helical" evidence="7">
    <location>
        <begin position="246"/>
        <end position="270"/>
    </location>
</feature>
<dbReference type="InterPro" id="IPR003838">
    <property type="entry name" value="ABC3_permease_C"/>
</dbReference>